<comment type="caution">
    <text evidence="1">The sequence shown here is derived from an EMBL/GenBank/DDBJ whole genome shotgun (WGS) entry which is preliminary data.</text>
</comment>
<accession>A0A645C8I8</accession>
<gene>
    <name evidence="1" type="ORF">SDC9_119136</name>
</gene>
<organism evidence="1">
    <name type="scientific">bioreactor metagenome</name>
    <dbReference type="NCBI Taxonomy" id="1076179"/>
    <lineage>
        <taxon>unclassified sequences</taxon>
        <taxon>metagenomes</taxon>
        <taxon>ecological metagenomes</taxon>
    </lineage>
</organism>
<evidence type="ECO:0000313" key="1">
    <source>
        <dbReference type="EMBL" id="MPM72163.1"/>
    </source>
</evidence>
<proteinExistence type="predicted"/>
<protein>
    <submittedName>
        <fullName evidence="1">Uncharacterized protein</fullName>
    </submittedName>
</protein>
<name>A0A645C8I8_9ZZZZ</name>
<dbReference type="EMBL" id="VSSQ01024571">
    <property type="protein sequence ID" value="MPM72163.1"/>
    <property type="molecule type" value="Genomic_DNA"/>
</dbReference>
<reference evidence="1" key="1">
    <citation type="submission" date="2019-08" db="EMBL/GenBank/DDBJ databases">
        <authorList>
            <person name="Kucharzyk K."/>
            <person name="Murdoch R.W."/>
            <person name="Higgins S."/>
            <person name="Loffler F."/>
        </authorList>
    </citation>
    <scope>NUCLEOTIDE SEQUENCE</scope>
</reference>
<dbReference type="AlphaFoldDB" id="A0A645C8I8"/>
<sequence length="82" mass="8672">MRSSGEWLFGGSWRPFAGLSYGEGGLVGEQDYGLRLPPGTHGFAGGGLLFQAGCSGRTGFHLIIKKNSVGLFLRNQSDAIVI</sequence>